<organism evidence="2">
    <name type="scientific">freshwater metagenome</name>
    <dbReference type="NCBI Taxonomy" id="449393"/>
    <lineage>
        <taxon>unclassified sequences</taxon>
        <taxon>metagenomes</taxon>
        <taxon>ecological metagenomes</taxon>
    </lineage>
</organism>
<proteinExistence type="predicted"/>
<keyword evidence="1" id="KW-0812">Transmembrane</keyword>
<feature type="transmembrane region" description="Helical" evidence="1">
    <location>
        <begin position="49"/>
        <end position="67"/>
    </location>
</feature>
<keyword evidence="1" id="KW-0472">Membrane</keyword>
<keyword evidence="1" id="KW-1133">Transmembrane helix</keyword>
<accession>A0A6J6HCS8</accession>
<reference evidence="2" key="1">
    <citation type="submission" date="2020-05" db="EMBL/GenBank/DDBJ databases">
        <authorList>
            <person name="Chiriac C."/>
            <person name="Salcher M."/>
            <person name="Ghai R."/>
            <person name="Kavagutti S V."/>
        </authorList>
    </citation>
    <scope>NUCLEOTIDE SEQUENCE</scope>
</reference>
<protein>
    <submittedName>
        <fullName evidence="2">Unannotated protein</fullName>
    </submittedName>
</protein>
<feature type="transmembrane region" description="Helical" evidence="1">
    <location>
        <begin position="105"/>
        <end position="126"/>
    </location>
</feature>
<feature type="transmembrane region" description="Helical" evidence="1">
    <location>
        <begin position="79"/>
        <end position="99"/>
    </location>
</feature>
<evidence type="ECO:0000256" key="1">
    <source>
        <dbReference type="SAM" id="Phobius"/>
    </source>
</evidence>
<name>A0A6J6HCS8_9ZZZZ</name>
<dbReference type="AlphaFoldDB" id="A0A6J6HCS8"/>
<evidence type="ECO:0000313" key="2">
    <source>
        <dbReference type="EMBL" id="CAB4608974.1"/>
    </source>
</evidence>
<sequence>MSHSTNRARLVLKTGSLVFGLSALLLLAAPALFNNLLGLATNPALEWSMRMIGITLVALAGNMFSVASRGSEASVRFSARVMQASAFALGVLTLLIPTAQTWFTIGYAAIGFGFSIAYTIALGFGAKPE</sequence>
<gene>
    <name evidence="2" type="ORF">UFOPK1855_00295</name>
</gene>
<dbReference type="EMBL" id="CAEZUW010000029">
    <property type="protein sequence ID" value="CAB4608974.1"/>
    <property type="molecule type" value="Genomic_DNA"/>
</dbReference>